<proteinExistence type="predicted"/>
<evidence type="ECO:0000313" key="1">
    <source>
        <dbReference type="EMBL" id="SFA44138.1"/>
    </source>
</evidence>
<dbReference type="EMBL" id="FOJM01000004">
    <property type="protein sequence ID" value="SFA44138.1"/>
    <property type="molecule type" value="Genomic_DNA"/>
</dbReference>
<organism evidence="1 2">
    <name type="scientific">Pedobacter suwonensis</name>
    <dbReference type="NCBI Taxonomy" id="332999"/>
    <lineage>
        <taxon>Bacteria</taxon>
        <taxon>Pseudomonadati</taxon>
        <taxon>Bacteroidota</taxon>
        <taxon>Sphingobacteriia</taxon>
        <taxon>Sphingobacteriales</taxon>
        <taxon>Sphingobacteriaceae</taxon>
        <taxon>Pedobacter</taxon>
    </lineage>
</organism>
<dbReference type="AlphaFoldDB" id="A0A1I0SX85"/>
<accession>A0A1I0SX85</accession>
<name>A0A1I0SX85_9SPHI</name>
<keyword evidence="2" id="KW-1185">Reference proteome</keyword>
<reference evidence="2" key="1">
    <citation type="submission" date="2016-10" db="EMBL/GenBank/DDBJ databases">
        <authorList>
            <person name="Varghese N."/>
            <person name="Submissions S."/>
        </authorList>
    </citation>
    <scope>NUCLEOTIDE SEQUENCE [LARGE SCALE GENOMIC DNA]</scope>
    <source>
        <strain evidence="2">DSM 18130</strain>
    </source>
</reference>
<dbReference type="Proteomes" id="UP000198836">
    <property type="component" value="Unassembled WGS sequence"/>
</dbReference>
<sequence>MPFRMASPYSCFSDKDTKKSAISIFYGKSDLNLDYHTIYVFKYYI</sequence>
<protein>
    <submittedName>
        <fullName evidence="1">Uncharacterized protein</fullName>
    </submittedName>
</protein>
<gene>
    <name evidence="1" type="ORF">SAMN04488511_10440</name>
</gene>
<evidence type="ECO:0000313" key="2">
    <source>
        <dbReference type="Proteomes" id="UP000198836"/>
    </source>
</evidence>